<feature type="domain" description="DUF4283" evidence="2">
    <location>
        <begin position="52"/>
        <end position="135"/>
    </location>
</feature>
<dbReference type="PANTHER" id="PTHR31286:SF99">
    <property type="entry name" value="DUF4283 DOMAIN-CONTAINING PROTEIN"/>
    <property type="match status" value="1"/>
</dbReference>
<dbReference type="Pfam" id="PF14111">
    <property type="entry name" value="DUF4283"/>
    <property type="match status" value="1"/>
</dbReference>
<protein>
    <recommendedName>
        <fullName evidence="2">DUF4283 domain-containing protein</fullName>
    </recommendedName>
</protein>
<proteinExistence type="predicted"/>
<sequence length="471" mass="53767">MSHAKSQPSKASTWAKKVKVSDSSTRCSLEQLPRQPASSTLKIPRDMQLADEEIWSRCMVGFFVGYKMPFHAVNSIARRIWNPFGLEKVTTISNDFIMFRFSAESSIHEIMAKGPWLFRGKSIILHKWYPGFQFDRNKINALPVWVRLMGLPFPLWNKQGLSLAANMVGKPLACDENTLQCNRLEYAQVDATVPYVHQFKVESHLSDEPITVEVIYEWKPSRCPKCKVFGHSCKEVKAPITEAPPQVHTPATNVIIQPPVVDKEHPALGENTSTTLLPNIFSADPNLNLDRTTTPNEPLQNSHEHDTTVIMHNQDPIAEDPIPTNHTKNTHTTKKGNLKGKTIALNDIVEEETSNEDVWRMVNVRNPFKWPKDIPWNQVWEWGAKRFNCKGVACHRIPCMILATTVYHIWYEWNARTFNNHFSSTAEKSEEILSTIRLKLASVEDRHTVTNEMLAQWGIDLQQGSGLREEN</sequence>
<dbReference type="AlphaFoldDB" id="A0A6N2LPZ3"/>
<evidence type="ECO:0000256" key="1">
    <source>
        <dbReference type="SAM" id="MobiDB-lite"/>
    </source>
</evidence>
<dbReference type="EMBL" id="CAADRP010001583">
    <property type="protein sequence ID" value="VFU42498.1"/>
    <property type="molecule type" value="Genomic_DNA"/>
</dbReference>
<gene>
    <name evidence="3" type="ORF">SVIM_LOCUS255398</name>
</gene>
<evidence type="ECO:0000259" key="2">
    <source>
        <dbReference type="Pfam" id="PF14111"/>
    </source>
</evidence>
<feature type="region of interest" description="Disordered" evidence="1">
    <location>
        <begin position="1"/>
        <end position="33"/>
    </location>
</feature>
<reference evidence="3" key="1">
    <citation type="submission" date="2019-03" db="EMBL/GenBank/DDBJ databases">
        <authorList>
            <person name="Mank J."/>
            <person name="Almeida P."/>
        </authorList>
    </citation>
    <scope>NUCLEOTIDE SEQUENCE</scope>
    <source>
        <strain evidence="3">78183</strain>
    </source>
</reference>
<evidence type="ECO:0000313" key="3">
    <source>
        <dbReference type="EMBL" id="VFU42498.1"/>
    </source>
</evidence>
<dbReference type="InterPro" id="IPR025558">
    <property type="entry name" value="DUF4283"/>
</dbReference>
<accession>A0A6N2LPZ3</accession>
<dbReference type="PANTHER" id="PTHR31286">
    <property type="entry name" value="GLYCINE-RICH CELL WALL STRUCTURAL PROTEIN 1.8-LIKE"/>
    <property type="match status" value="1"/>
</dbReference>
<name>A0A6N2LPZ3_SALVM</name>
<feature type="compositionally biased region" description="Polar residues" evidence="1">
    <location>
        <begin position="1"/>
        <end position="12"/>
    </location>
</feature>
<organism evidence="3">
    <name type="scientific">Salix viminalis</name>
    <name type="common">Common osier</name>
    <name type="synonym">Basket willow</name>
    <dbReference type="NCBI Taxonomy" id="40686"/>
    <lineage>
        <taxon>Eukaryota</taxon>
        <taxon>Viridiplantae</taxon>
        <taxon>Streptophyta</taxon>
        <taxon>Embryophyta</taxon>
        <taxon>Tracheophyta</taxon>
        <taxon>Spermatophyta</taxon>
        <taxon>Magnoliopsida</taxon>
        <taxon>eudicotyledons</taxon>
        <taxon>Gunneridae</taxon>
        <taxon>Pentapetalae</taxon>
        <taxon>rosids</taxon>
        <taxon>fabids</taxon>
        <taxon>Malpighiales</taxon>
        <taxon>Salicaceae</taxon>
        <taxon>Saliceae</taxon>
        <taxon>Salix</taxon>
    </lineage>
</organism>
<dbReference type="InterPro" id="IPR040256">
    <property type="entry name" value="At4g02000-like"/>
</dbReference>